<dbReference type="GO" id="GO:0005921">
    <property type="term" value="C:gap junction"/>
    <property type="evidence" value="ECO:0007669"/>
    <property type="project" value="UniProtKB-SubCell"/>
</dbReference>
<evidence type="ECO:0000256" key="8">
    <source>
        <dbReference type="ARBA" id="ARBA00022989"/>
    </source>
</evidence>
<evidence type="ECO:0000256" key="12">
    <source>
        <dbReference type="RuleBase" id="RU010713"/>
    </source>
</evidence>
<accession>A0A915NCY8</accession>
<feature type="transmembrane region" description="Helical" evidence="12">
    <location>
        <begin position="239"/>
        <end position="262"/>
    </location>
</feature>
<dbReference type="PANTHER" id="PTHR11893">
    <property type="entry name" value="INNEXIN"/>
    <property type="match status" value="1"/>
</dbReference>
<sequence length="364" mass="41481">MAPPPDTPVGSVWRRASLLAAVTGTEPLSRTAAVATAGATTDMFFQATLARSFISTLKLRGDDDVVDRLNYYYTPIMLAIACLVVSAKQFGGSPIECWVNPHSRESMEEYIEAFCWIQNTYWVPMYEHIPDSHETREGQQIGYYQWVPFILIAQALAFSLPCILWRLLNWQNGTNIHHLISAAEGARTVLDQNEREKDQLSRVTLCDFEVRYLANLNRYTVQCALLINIINEKVFTFFWLWYCLLLCITTCSTLFWLTNILLHAAKVDYILRFMQIAENSCQFNNPNIQPTSFPQRARIAEEEGDYLIEGGGHSFVPFRVPNQHGIDKFVDDFLKSDGLFILRMIANHAGELAVVGIVKHLWKA</sequence>
<evidence type="ECO:0000256" key="1">
    <source>
        <dbReference type="ARBA" id="ARBA00004610"/>
    </source>
</evidence>
<organism evidence="13 14">
    <name type="scientific">Meloidogyne javanica</name>
    <name type="common">Root-knot nematode worm</name>
    <dbReference type="NCBI Taxonomy" id="6303"/>
    <lineage>
        <taxon>Eukaryota</taxon>
        <taxon>Metazoa</taxon>
        <taxon>Ecdysozoa</taxon>
        <taxon>Nematoda</taxon>
        <taxon>Chromadorea</taxon>
        <taxon>Rhabditida</taxon>
        <taxon>Tylenchina</taxon>
        <taxon>Tylenchomorpha</taxon>
        <taxon>Tylenchoidea</taxon>
        <taxon>Meloidogynidae</taxon>
        <taxon>Meloidogyninae</taxon>
        <taxon>Meloidogyne</taxon>
        <taxon>Meloidogyne incognita group</taxon>
    </lineage>
</organism>
<evidence type="ECO:0000313" key="14">
    <source>
        <dbReference type="WBParaSite" id="scaffold92_cov175.g226"/>
    </source>
</evidence>
<name>A0A915NCY8_MELJA</name>
<gene>
    <name evidence="12" type="primary">inx</name>
</gene>
<keyword evidence="3 12" id="KW-0813">Transport</keyword>
<keyword evidence="9 12" id="KW-0406">Ion transport</keyword>
<comment type="similarity">
    <text evidence="12">Belongs to the pannexin family.</text>
</comment>
<evidence type="ECO:0000256" key="7">
    <source>
        <dbReference type="ARBA" id="ARBA00022949"/>
    </source>
</evidence>
<evidence type="ECO:0000256" key="4">
    <source>
        <dbReference type="ARBA" id="ARBA00022475"/>
    </source>
</evidence>
<proteinExistence type="inferred from homology"/>
<dbReference type="Pfam" id="PF00876">
    <property type="entry name" value="Innexin"/>
    <property type="match status" value="1"/>
</dbReference>
<keyword evidence="11 12" id="KW-0407">Ion channel</keyword>
<dbReference type="PRINTS" id="PR01262">
    <property type="entry name" value="INNEXIN"/>
</dbReference>
<keyword evidence="7" id="KW-0965">Cell junction</keyword>
<keyword evidence="8 12" id="KW-1133">Transmembrane helix</keyword>
<feature type="transmembrane region" description="Helical" evidence="12">
    <location>
        <begin position="146"/>
        <end position="168"/>
    </location>
</feature>
<dbReference type="WBParaSite" id="scaffold92_cov175.g226">
    <property type="protein sequence ID" value="scaffold92_cov175.g226"/>
    <property type="gene ID" value="scaffold92_cov175.g226"/>
</dbReference>
<evidence type="ECO:0000256" key="10">
    <source>
        <dbReference type="ARBA" id="ARBA00023136"/>
    </source>
</evidence>
<comment type="caution">
    <text evidence="12">Lacks conserved residue(s) required for the propagation of feature annotation.</text>
</comment>
<keyword evidence="4" id="KW-1003">Cell membrane</keyword>
<dbReference type="GO" id="GO:0005886">
    <property type="term" value="C:plasma membrane"/>
    <property type="evidence" value="ECO:0007669"/>
    <property type="project" value="UniProtKB-SubCell"/>
</dbReference>
<dbReference type="InterPro" id="IPR000990">
    <property type="entry name" value="Innexin"/>
</dbReference>
<dbReference type="PROSITE" id="PS51013">
    <property type="entry name" value="PANNEXIN"/>
    <property type="match status" value="1"/>
</dbReference>
<evidence type="ECO:0000256" key="5">
    <source>
        <dbReference type="ARBA" id="ARBA00022692"/>
    </source>
</evidence>
<keyword evidence="13" id="KW-1185">Reference proteome</keyword>
<comment type="function">
    <text evidence="12">Structural component of the gap junctions.</text>
</comment>
<evidence type="ECO:0000256" key="11">
    <source>
        <dbReference type="ARBA" id="ARBA00023303"/>
    </source>
</evidence>
<dbReference type="PANTHER" id="PTHR11893:SF24">
    <property type="entry name" value="INNEXIN-19"/>
    <property type="match status" value="1"/>
</dbReference>
<evidence type="ECO:0000256" key="6">
    <source>
        <dbReference type="ARBA" id="ARBA00022868"/>
    </source>
</evidence>
<keyword evidence="5 12" id="KW-0812">Transmembrane</keyword>
<keyword evidence="6" id="KW-0303">Gap junction</keyword>
<dbReference type="GO" id="GO:0034220">
    <property type="term" value="P:monoatomic ion transmembrane transport"/>
    <property type="evidence" value="ECO:0007669"/>
    <property type="project" value="UniProtKB-KW"/>
</dbReference>
<dbReference type="GO" id="GO:0005243">
    <property type="term" value="F:gap junction channel activity"/>
    <property type="evidence" value="ECO:0007669"/>
    <property type="project" value="TreeGrafter"/>
</dbReference>
<protein>
    <recommendedName>
        <fullName evidence="12">Innexin</fullName>
    </recommendedName>
</protein>
<dbReference type="AlphaFoldDB" id="A0A915NCY8"/>
<evidence type="ECO:0000256" key="2">
    <source>
        <dbReference type="ARBA" id="ARBA00004651"/>
    </source>
</evidence>
<evidence type="ECO:0000313" key="13">
    <source>
        <dbReference type="Proteomes" id="UP000887561"/>
    </source>
</evidence>
<dbReference type="Proteomes" id="UP000887561">
    <property type="component" value="Unplaced"/>
</dbReference>
<evidence type="ECO:0000256" key="3">
    <source>
        <dbReference type="ARBA" id="ARBA00022448"/>
    </source>
</evidence>
<reference evidence="14" key="1">
    <citation type="submission" date="2022-11" db="UniProtKB">
        <authorList>
            <consortium name="WormBaseParasite"/>
        </authorList>
    </citation>
    <scope>IDENTIFICATION</scope>
</reference>
<comment type="subcellular location">
    <subcellularLocation>
        <location evidence="1">Cell junction</location>
        <location evidence="1">Gap junction</location>
    </subcellularLocation>
    <subcellularLocation>
        <location evidence="2 12">Cell membrane</location>
        <topology evidence="2 12">Multi-pass membrane protein</topology>
    </subcellularLocation>
</comment>
<keyword evidence="10 12" id="KW-0472">Membrane</keyword>
<evidence type="ECO:0000256" key="9">
    <source>
        <dbReference type="ARBA" id="ARBA00023065"/>
    </source>
</evidence>